<dbReference type="InterPro" id="IPR011009">
    <property type="entry name" value="Kinase-like_dom_sf"/>
</dbReference>
<organism evidence="2 3">
    <name type="scientific">Fusarium tricinctum</name>
    <dbReference type="NCBI Taxonomy" id="61284"/>
    <lineage>
        <taxon>Eukaryota</taxon>
        <taxon>Fungi</taxon>
        <taxon>Dikarya</taxon>
        <taxon>Ascomycota</taxon>
        <taxon>Pezizomycotina</taxon>
        <taxon>Sordariomycetes</taxon>
        <taxon>Hypocreomycetidae</taxon>
        <taxon>Hypocreales</taxon>
        <taxon>Nectriaceae</taxon>
        <taxon>Fusarium</taxon>
        <taxon>Fusarium tricinctum species complex</taxon>
    </lineage>
</organism>
<keyword evidence="3" id="KW-1185">Reference proteome</keyword>
<dbReference type="EMBL" id="JAGPXF010000002">
    <property type="protein sequence ID" value="KAH7256136.1"/>
    <property type="molecule type" value="Genomic_DNA"/>
</dbReference>
<evidence type="ECO:0000313" key="3">
    <source>
        <dbReference type="Proteomes" id="UP000813427"/>
    </source>
</evidence>
<evidence type="ECO:0000313" key="2">
    <source>
        <dbReference type="EMBL" id="KAH7256136.1"/>
    </source>
</evidence>
<feature type="domain" description="Protein kinase" evidence="1">
    <location>
        <begin position="361"/>
        <end position="628"/>
    </location>
</feature>
<dbReference type="SUPFAM" id="SSF56112">
    <property type="entry name" value="Protein kinase-like (PK-like)"/>
    <property type="match status" value="1"/>
</dbReference>
<proteinExistence type="predicted"/>
<dbReference type="GO" id="GO:0005524">
    <property type="term" value="F:ATP binding"/>
    <property type="evidence" value="ECO:0007669"/>
    <property type="project" value="InterPro"/>
</dbReference>
<dbReference type="InterPro" id="IPR000719">
    <property type="entry name" value="Prot_kinase_dom"/>
</dbReference>
<comment type="caution">
    <text evidence="2">The sequence shown here is derived from an EMBL/GenBank/DDBJ whole genome shotgun (WGS) entry which is preliminary data.</text>
</comment>
<dbReference type="Gene3D" id="1.10.510.10">
    <property type="entry name" value="Transferase(Phosphotransferase) domain 1"/>
    <property type="match status" value="1"/>
</dbReference>
<name>A0A8K0RZM4_9HYPO</name>
<dbReference type="AlphaFoldDB" id="A0A8K0RZM4"/>
<dbReference type="GO" id="GO:0004672">
    <property type="term" value="F:protein kinase activity"/>
    <property type="evidence" value="ECO:0007669"/>
    <property type="project" value="InterPro"/>
</dbReference>
<accession>A0A8K0RZM4</accession>
<dbReference type="OrthoDB" id="3557612at2759"/>
<sequence>MSTSSHGQDDVERQGILLASKKVPDLKERAGQGCFICLESHNQGQYAVLVPCLRPIKFRQMIARIEDRTGKSKPIYEEDSPWDSACESDYEIYHRLLDTCYRHLGRWKRWLPYYGIIEVLEVKFQFAGVVESGGRYPIYMDPISPKNIFEECEKTIARHPTGPYSDIDDACLGGSEHSDQCMIGMQEWSQPCIKIEAEEAEQRCKRLLFLSHLKDCARDPTKANGLHSLKGLAQESCIYDIRYDIKGFIGHRTVYVTERSRLKLVVRISESQTQDLLLYLKRLDNKAPEALVDEVHDMFQALRDTLNGLCLSFLAYAQTNKQPKLEEWNDRILKRMIVLKLFGSCKALPPSSSDEYEAVSLRKVERLRDAIQESLDKAKPESNLLLDRPEEASCSRLPNLSLQLKMPKAGVTPFLVERRIYSADASEREIQQHGKVVCEVARILRQADPSFMGLIYCNGFLSEPLECRFKLHFPLPEGLQNPRSLLDLLLDPVNKRPGAKYPLNHRISLAKSVVVAVIILHSAGFVHKQIRPDTIIILDQIPSTQLTVSVASAADQTRLTYPYVISRPFLVVFDNVRKVDAASLMLPIEEWKKNIYLSPERQRLQPGDEFNMQHDLYSLGVVLLEIAF</sequence>
<dbReference type="PROSITE" id="PS50011">
    <property type="entry name" value="PROTEIN_KINASE_DOM"/>
    <property type="match status" value="1"/>
</dbReference>
<gene>
    <name evidence="2" type="ORF">BKA59DRAFT_551974</name>
</gene>
<dbReference type="PANTHER" id="PTHR37542:SF3">
    <property type="entry name" value="PRION-INHIBITION AND PROPAGATION HELO DOMAIN-CONTAINING PROTEIN"/>
    <property type="match status" value="1"/>
</dbReference>
<reference evidence="2" key="1">
    <citation type="journal article" date="2021" name="Nat. Commun.">
        <title>Genetic determinants of endophytism in the Arabidopsis root mycobiome.</title>
        <authorList>
            <person name="Mesny F."/>
            <person name="Miyauchi S."/>
            <person name="Thiergart T."/>
            <person name="Pickel B."/>
            <person name="Atanasova L."/>
            <person name="Karlsson M."/>
            <person name="Huettel B."/>
            <person name="Barry K.W."/>
            <person name="Haridas S."/>
            <person name="Chen C."/>
            <person name="Bauer D."/>
            <person name="Andreopoulos W."/>
            <person name="Pangilinan J."/>
            <person name="LaButti K."/>
            <person name="Riley R."/>
            <person name="Lipzen A."/>
            <person name="Clum A."/>
            <person name="Drula E."/>
            <person name="Henrissat B."/>
            <person name="Kohler A."/>
            <person name="Grigoriev I.V."/>
            <person name="Martin F.M."/>
            <person name="Hacquard S."/>
        </authorList>
    </citation>
    <scope>NUCLEOTIDE SEQUENCE</scope>
    <source>
        <strain evidence="2">MPI-SDFR-AT-0068</strain>
    </source>
</reference>
<dbReference type="Proteomes" id="UP000813427">
    <property type="component" value="Unassembled WGS sequence"/>
</dbReference>
<dbReference type="PANTHER" id="PTHR37542">
    <property type="entry name" value="HELO DOMAIN-CONTAINING PROTEIN-RELATED"/>
    <property type="match status" value="1"/>
</dbReference>
<protein>
    <recommendedName>
        <fullName evidence="1">Protein kinase domain-containing protein</fullName>
    </recommendedName>
</protein>
<evidence type="ECO:0000259" key="1">
    <source>
        <dbReference type="PROSITE" id="PS50011"/>
    </source>
</evidence>